<proteinExistence type="inferred from homology"/>
<comment type="function">
    <text evidence="1">Alpha-L-fucosidase is responsible for hydrolyzing the alpha-1,6-linked fucose joined to the reducing-end N-acetylglucosamine of the carbohydrate moieties of glycoproteins.</text>
</comment>
<dbReference type="Proteomes" id="UP001187346">
    <property type="component" value="Unassembled WGS sequence"/>
</dbReference>
<comment type="similarity">
    <text evidence="2">Belongs to the glycosyl hydrolase 29 family.</text>
</comment>
<dbReference type="PRINTS" id="PR00741">
    <property type="entry name" value="GLHYDRLASE29"/>
</dbReference>
<evidence type="ECO:0000256" key="2">
    <source>
        <dbReference type="ARBA" id="ARBA00007951"/>
    </source>
</evidence>
<dbReference type="EC" id="3.2.1.51" evidence="3"/>
<keyword evidence="9" id="KW-1185">Reference proteome</keyword>
<feature type="domain" description="Glycoside hydrolase family 29 N-terminal" evidence="7">
    <location>
        <begin position="14"/>
        <end position="354"/>
    </location>
</feature>
<evidence type="ECO:0000256" key="5">
    <source>
        <dbReference type="ARBA" id="ARBA00022801"/>
    </source>
</evidence>
<accession>A0ABU4F726</accession>
<evidence type="ECO:0000259" key="7">
    <source>
        <dbReference type="Pfam" id="PF01120"/>
    </source>
</evidence>
<dbReference type="EMBL" id="JAWMAJ010000019">
    <property type="protein sequence ID" value="MDV7215910.1"/>
    <property type="molecule type" value="Genomic_DNA"/>
</dbReference>
<name>A0ABU4F726_9ACTN</name>
<evidence type="ECO:0000313" key="9">
    <source>
        <dbReference type="Proteomes" id="UP001187346"/>
    </source>
</evidence>
<reference evidence="8 9" key="1">
    <citation type="submission" date="2023-10" db="EMBL/GenBank/DDBJ databases">
        <title>Characterization of rhizosphere-enriched actinobacteria from wheat plants lab-grown on chernevaya soil.</title>
        <authorList>
            <person name="Tikhonova E.N."/>
            <person name="Konopkin A."/>
            <person name="Kravchenko I.K."/>
        </authorList>
    </citation>
    <scope>NUCLEOTIDE SEQUENCE [LARGE SCALE GENOMIC DNA]</scope>
    <source>
        <strain evidence="8 9">RR29</strain>
    </source>
</reference>
<dbReference type="RefSeq" id="WP_317770674.1">
    <property type="nucleotide sequence ID" value="NZ_JAWMAJ010000019.1"/>
</dbReference>
<comment type="caution">
    <text evidence="8">The sequence shown here is derived from an EMBL/GenBank/DDBJ whole genome shotgun (WGS) entry which is preliminary data.</text>
</comment>
<sequence>MFQEAPQRPEQYRRFERETPGWFRDAKLGIFVHWGPYSVPAWAEPTGTSGTIDPDTFFIHNPYAEWYANTIRIAGSPAAEHHREAYGDAPYDDFLDQWTAKNFDAADLMELVAATGAGYFVPTTKHHDGVTLWDAPGTGDRNTVHRGPRRDLVDELGVAARAAGVRFGLYYSGGLDWHAGSTPPIVDVESFGVRPVDRAYADYAHDHVADLIARYRPDVLWGDIEWPDAGKAEGPKSLVSLFESFYAANPEGVVNDRWGETHWDFRTSEYQHGGGVEGGEMWENTRGIGYSFGYNQLDDESTSLSGPEAIKHFVDVVSRGGNLLLNIGLTAEGSVPDLQRRTLVELAEWNTANGPSVFGSTPVAAELAKPGETPWVRWTRTGDQLHAFIRTTETAPALTVDTARVDPRSARFADGARASVTITGEGVVVGMSAAGASVPIQVTFDLRSD</sequence>
<dbReference type="InterPro" id="IPR000933">
    <property type="entry name" value="Glyco_hydro_29"/>
</dbReference>
<evidence type="ECO:0000256" key="3">
    <source>
        <dbReference type="ARBA" id="ARBA00012662"/>
    </source>
</evidence>
<keyword evidence="5" id="KW-0378">Hydrolase</keyword>
<gene>
    <name evidence="8" type="ORF">R5A26_08095</name>
</gene>
<keyword evidence="4" id="KW-0732">Signal</keyword>
<protein>
    <recommendedName>
        <fullName evidence="3">alpha-L-fucosidase</fullName>
        <ecNumber evidence="3">3.2.1.51</ecNumber>
    </recommendedName>
</protein>
<evidence type="ECO:0000256" key="6">
    <source>
        <dbReference type="ARBA" id="ARBA00023295"/>
    </source>
</evidence>
<dbReference type="Pfam" id="PF01120">
    <property type="entry name" value="Alpha_L_fucos"/>
    <property type="match status" value="1"/>
</dbReference>
<dbReference type="PIRSF" id="PIRSF001092">
    <property type="entry name" value="Alpha-L-fucosidase"/>
    <property type="match status" value="1"/>
</dbReference>
<organism evidence="8 9">
    <name type="scientific">Streptomyces prunicolor</name>
    <dbReference type="NCBI Taxonomy" id="67348"/>
    <lineage>
        <taxon>Bacteria</taxon>
        <taxon>Bacillati</taxon>
        <taxon>Actinomycetota</taxon>
        <taxon>Actinomycetes</taxon>
        <taxon>Kitasatosporales</taxon>
        <taxon>Streptomycetaceae</taxon>
        <taxon>Streptomyces</taxon>
    </lineage>
</organism>
<dbReference type="PANTHER" id="PTHR10030:SF37">
    <property type="entry name" value="ALPHA-L-FUCOSIDASE-RELATED"/>
    <property type="match status" value="1"/>
</dbReference>
<keyword evidence="6" id="KW-0326">Glycosidase</keyword>
<dbReference type="PANTHER" id="PTHR10030">
    <property type="entry name" value="ALPHA-L-FUCOSIDASE"/>
    <property type="match status" value="1"/>
</dbReference>
<dbReference type="InterPro" id="IPR017853">
    <property type="entry name" value="GH"/>
</dbReference>
<evidence type="ECO:0000256" key="1">
    <source>
        <dbReference type="ARBA" id="ARBA00004071"/>
    </source>
</evidence>
<evidence type="ECO:0000313" key="8">
    <source>
        <dbReference type="EMBL" id="MDV7215910.1"/>
    </source>
</evidence>
<dbReference type="SMART" id="SM00812">
    <property type="entry name" value="Alpha_L_fucos"/>
    <property type="match status" value="1"/>
</dbReference>
<evidence type="ECO:0000256" key="4">
    <source>
        <dbReference type="ARBA" id="ARBA00022729"/>
    </source>
</evidence>
<dbReference type="InterPro" id="IPR057739">
    <property type="entry name" value="Glyco_hydro_29_N"/>
</dbReference>
<dbReference type="Gene3D" id="3.20.20.80">
    <property type="entry name" value="Glycosidases"/>
    <property type="match status" value="1"/>
</dbReference>
<dbReference type="SUPFAM" id="SSF51445">
    <property type="entry name" value="(Trans)glycosidases"/>
    <property type="match status" value="1"/>
</dbReference>
<dbReference type="InterPro" id="IPR016286">
    <property type="entry name" value="FUC_metazoa-typ"/>
</dbReference>